<dbReference type="GO" id="GO:0055038">
    <property type="term" value="C:recycling endosome membrane"/>
    <property type="evidence" value="ECO:0007669"/>
    <property type="project" value="UniProtKB-SubCell"/>
</dbReference>
<keyword evidence="16" id="KW-0967">Endosome</keyword>
<evidence type="ECO:0000256" key="22">
    <source>
        <dbReference type="ARBA" id="ARBA00023180"/>
    </source>
</evidence>
<dbReference type="InterPro" id="IPR007110">
    <property type="entry name" value="Ig-like_dom"/>
</dbReference>
<feature type="disulfide bond" evidence="26">
    <location>
        <begin position="1218"/>
        <end position="1236"/>
    </location>
</feature>
<reference evidence="33 34" key="1">
    <citation type="submission" date="2024-01" db="EMBL/GenBank/DDBJ databases">
        <title>The genome of the rayed Mediterranean limpet Patella caerulea (Linnaeus, 1758).</title>
        <authorList>
            <person name="Anh-Thu Weber A."/>
            <person name="Halstead-Nussloch G."/>
        </authorList>
    </citation>
    <scope>NUCLEOTIDE SEQUENCE [LARGE SCALE GENOMIC DNA]</scope>
    <source>
        <strain evidence="33">AATW-2023a</strain>
        <tissue evidence="33">Whole specimen</tissue>
    </source>
</reference>
<dbReference type="SMART" id="SM00135">
    <property type="entry name" value="LY"/>
    <property type="match status" value="5"/>
</dbReference>
<feature type="disulfide bond" evidence="26">
    <location>
        <begin position="1320"/>
        <end position="1335"/>
    </location>
</feature>
<dbReference type="GO" id="GO:0005789">
    <property type="term" value="C:endoplasmic reticulum membrane"/>
    <property type="evidence" value="ECO:0007669"/>
    <property type="project" value="UniProtKB-SubCell"/>
</dbReference>
<evidence type="ECO:0000256" key="28">
    <source>
        <dbReference type="SAM" id="MobiDB-lite"/>
    </source>
</evidence>
<gene>
    <name evidence="33" type="ORF">SNE40_016756</name>
</gene>
<dbReference type="Pfam" id="PF15901">
    <property type="entry name" value="Sortilin_C"/>
    <property type="match status" value="1"/>
</dbReference>
<evidence type="ECO:0000256" key="8">
    <source>
        <dbReference type="ARBA" id="ARBA00007041"/>
    </source>
</evidence>
<evidence type="ECO:0000259" key="31">
    <source>
        <dbReference type="PROSITE" id="PS50835"/>
    </source>
</evidence>
<evidence type="ECO:0000256" key="19">
    <source>
        <dbReference type="ARBA" id="ARBA00023136"/>
    </source>
</evidence>
<dbReference type="GO" id="GO:0031901">
    <property type="term" value="C:early endosome membrane"/>
    <property type="evidence" value="ECO:0007669"/>
    <property type="project" value="UniProtKB-SubCell"/>
</dbReference>
<evidence type="ECO:0000256" key="5">
    <source>
        <dbReference type="ARBA" id="ARBA00004393"/>
    </source>
</evidence>
<feature type="disulfide bond" evidence="26">
    <location>
        <begin position="1110"/>
        <end position="1125"/>
    </location>
</feature>
<dbReference type="FunFam" id="3.30.60.270:FF:000002">
    <property type="entry name" value="Sortilin-related receptor isoform A"/>
    <property type="match status" value="1"/>
</dbReference>
<dbReference type="SMART" id="SM00602">
    <property type="entry name" value="VPS10"/>
    <property type="match status" value="1"/>
</dbReference>
<feature type="domain" description="Ig-like" evidence="31">
    <location>
        <begin position="1553"/>
        <end position="1643"/>
    </location>
</feature>
<dbReference type="GO" id="GO:0005794">
    <property type="term" value="C:Golgi apparatus"/>
    <property type="evidence" value="ECO:0007669"/>
    <property type="project" value="UniProtKB-SubCell"/>
</dbReference>
<dbReference type="Pfam" id="PF00041">
    <property type="entry name" value="fn3"/>
    <property type="match status" value="2"/>
</dbReference>
<dbReference type="InterPro" id="IPR011042">
    <property type="entry name" value="6-blade_b-propeller_TolB-like"/>
</dbReference>
<feature type="domain" description="Fibronectin type-III" evidence="32">
    <location>
        <begin position="1913"/>
        <end position="2013"/>
    </location>
</feature>
<evidence type="ECO:0000259" key="32">
    <source>
        <dbReference type="PROSITE" id="PS50853"/>
    </source>
</evidence>
<dbReference type="PROSITE" id="PS50853">
    <property type="entry name" value="FN3"/>
    <property type="match status" value="4"/>
</dbReference>
<dbReference type="GO" id="GO:0032585">
    <property type="term" value="C:multivesicular body membrane"/>
    <property type="evidence" value="ECO:0007669"/>
    <property type="project" value="UniProtKB-SubCell"/>
</dbReference>
<keyword evidence="29" id="KW-1133">Transmembrane helix</keyword>
<dbReference type="FunFam" id="2.120.10.30:FF:000241">
    <property type="entry name" value="Low-density lipoprotein receptor-related protein 6"/>
    <property type="match status" value="1"/>
</dbReference>
<evidence type="ECO:0000256" key="16">
    <source>
        <dbReference type="ARBA" id="ARBA00022753"/>
    </source>
</evidence>
<dbReference type="GO" id="GO:0006897">
    <property type="term" value="P:endocytosis"/>
    <property type="evidence" value="ECO:0007669"/>
    <property type="project" value="UniProtKB-KW"/>
</dbReference>
<keyword evidence="10" id="KW-0813">Transport</keyword>
<keyword evidence="18" id="KW-0333">Golgi apparatus</keyword>
<dbReference type="Gene3D" id="2.60.40.10">
    <property type="entry name" value="Immunoglobulins"/>
    <property type="match status" value="3"/>
</dbReference>
<feature type="region of interest" description="Disordered" evidence="28">
    <location>
        <begin position="2172"/>
        <end position="2200"/>
    </location>
</feature>
<keyword evidence="19 29" id="KW-0472">Membrane</keyword>
<feature type="disulfide bond" evidence="26">
    <location>
        <begin position="1190"/>
        <end position="1205"/>
    </location>
</feature>
<feature type="disulfide bond" evidence="26">
    <location>
        <begin position="1098"/>
        <end position="1116"/>
    </location>
</feature>
<feature type="domain" description="Fibronectin type-III" evidence="32">
    <location>
        <begin position="1531"/>
        <end position="1619"/>
    </location>
</feature>
<feature type="chain" id="PRO_5042819607" description="Sortilin-related receptor" evidence="30">
    <location>
        <begin position="25"/>
        <end position="2200"/>
    </location>
</feature>
<evidence type="ECO:0000313" key="33">
    <source>
        <dbReference type="EMBL" id="KAK6173275.1"/>
    </source>
</evidence>
<dbReference type="PANTHER" id="PTHR12106">
    <property type="entry name" value="SORTILIN RELATED"/>
    <property type="match status" value="1"/>
</dbReference>
<feature type="disulfide bond" evidence="26">
    <location>
        <begin position="1371"/>
        <end position="1386"/>
    </location>
</feature>
<dbReference type="SMART" id="SM00060">
    <property type="entry name" value="FN3"/>
    <property type="match status" value="5"/>
</dbReference>
<dbReference type="PROSITE" id="PS50835">
    <property type="entry name" value="IG_LIKE"/>
    <property type="match status" value="1"/>
</dbReference>
<feature type="disulfide bond" evidence="26">
    <location>
        <begin position="1230"/>
        <end position="1245"/>
    </location>
</feature>
<dbReference type="InterPro" id="IPR050310">
    <property type="entry name" value="VPS10-sortilin"/>
</dbReference>
<evidence type="ECO:0000256" key="20">
    <source>
        <dbReference type="ARBA" id="ARBA00023157"/>
    </source>
</evidence>
<keyword evidence="11" id="KW-1003">Cell membrane</keyword>
<keyword evidence="13" id="KW-0254">Endocytosis</keyword>
<dbReference type="Pfam" id="PF00058">
    <property type="entry name" value="Ldl_recept_b"/>
    <property type="match status" value="3"/>
</dbReference>
<keyword evidence="12" id="KW-0245">EGF-like domain</keyword>
<feature type="disulfide bond" evidence="26">
    <location>
        <begin position="1416"/>
        <end position="1431"/>
    </location>
</feature>
<evidence type="ECO:0000256" key="24">
    <source>
        <dbReference type="ARBA" id="ARBA00029896"/>
    </source>
</evidence>
<dbReference type="PROSITE" id="PS51120">
    <property type="entry name" value="LDLRB"/>
    <property type="match status" value="3"/>
</dbReference>
<dbReference type="SMART" id="SM00192">
    <property type="entry name" value="LDLa"/>
    <property type="match status" value="10"/>
</dbReference>
<feature type="domain" description="Fibronectin type-III" evidence="32">
    <location>
        <begin position="1723"/>
        <end position="1812"/>
    </location>
</feature>
<keyword evidence="17" id="KW-0256">Endoplasmic reticulum</keyword>
<evidence type="ECO:0000256" key="2">
    <source>
        <dbReference type="ARBA" id="ARBA00004158"/>
    </source>
</evidence>
<dbReference type="PROSITE" id="PS50068">
    <property type="entry name" value="LDLRA_2"/>
    <property type="match status" value="10"/>
</dbReference>
<feature type="disulfide bond" evidence="26">
    <location>
        <begin position="1137"/>
        <end position="1155"/>
    </location>
</feature>
<feature type="transmembrane region" description="Helical" evidence="29">
    <location>
        <begin position="2126"/>
        <end position="2149"/>
    </location>
</feature>
<feature type="disulfide bond" evidence="26">
    <location>
        <begin position="1149"/>
        <end position="1164"/>
    </location>
</feature>
<dbReference type="InterPro" id="IPR002172">
    <property type="entry name" value="LDrepeatLR_classA_rpt"/>
</dbReference>
<feature type="disulfide bond" evidence="26">
    <location>
        <begin position="1270"/>
        <end position="1285"/>
    </location>
</feature>
<dbReference type="SUPFAM" id="SSF49265">
    <property type="entry name" value="Fibronectin type III"/>
    <property type="match status" value="3"/>
</dbReference>
<sequence>MAADTRNYSVFLSVLLLFVVFCDSLRFGEISKTLHFADVGEAEKRAQNGFHITVDKHKIGDNVEQLLSRFARDTSSASHHDFQPTDSSTLAHLNTSLPTLIIHWAGAHSDVIMALGKDTQKIGSSESKLFISYNYGKTFQVKSLMINSTTNSTIDSYYNSPALNSHYVFSDIINNCTFTSRDYGQTFRTHCDLPFRPRSISLHPTDENVILAFDKEDPNKKLYCSQDFGFTWTFLQANVKSYFWGIQPFDSNQVTVYVEETRGSNDNLVVKRILDSNKIWQRRIVIEGVVDFEVRGPYLFATKKPHLLGGSGDMLQLWVSYKRQEFVNAEFPNTLKRLDYYIADASEGQVMVCVSHSSNLTNLYISEVEGFRFSLSLERIVYFNPKGANNGTWLSRYTNESFADIYKVNGMRGIYIASQVKNSSLTDQQSLITFDKGGEWQPLLAPERNSKGESTNCSMAAIVTKKQYEACSLHVAQRYHHLYSRSSTTPILSKPSAPGLILVSGVLGKSLKGDLEIFVSSDAGYTWHQILEGTFMYSFGDHGGIIVAVPQYEVTNKVYYSTDEGMTWDTYKFTEEKDKIIIYGLLTEPGETTSIFSIFGSHTDRHSWLIVQLNVTSIFKGIMCQDIDYKDWSLPDKDNHGCLLGRKIEYERRIPHARCFNGQDYVRDKKELNCSCTREDFECDIGFKDLSDNCIEDETNGHRNPIPTNCPEGTYYPYTRGYRKVAGDTCEGGEAHRFSPLQYSCPIRERQEFILYTTRQAIGRITLDDSHNEILVNAGLMDVTAVEFDYHDNCVYWADITEDKIKRLCLNANENRTVINIVSSKLQTVEALVYDWTAKTIYWVDSEAKTIEVATRNGDFRRILINETHLDRPRSIAINPRHGLMFWTDWSAVNPRICQAWMDGTKSSIKTIVNGSLIQWPNGLTIDIQSEKIYWTDAGKHTIMSADFNGRNQETLVQGLYYVPHPYAIGVYKNNIYWTDWGKQAVLTADKSSGNGFETIKTNLEGVADMKIISHTSQHLGGACSPGHRGCSQLCLPRPHPTLTGSLNRTCKCGTDYRHSLNPSTGDETCFCDGNKNFRNGTCVNNNGTSCSGTQFSCGNSLCIPLTWKCDHDNDCGDDTDEKDCPYSTCAHDQFTCASGRCIPRHWHCDYEDDCNDNSDEADCTTIYPNCTDSQFRCNNGRCILKSWQCDYDDDCHDGSDEASCVYENRCRSLEFNCTSGQCVNINQLCDGVNDCDDHSDETSCGNITCSPWKYTCRSGDQCIFRTWFCDSEKDCTDGSDEENCPATTTPPQTSSSTVPICINGWRCDNQFCISYSSLCNGINDCGDNSDEEDCGLVSTTSLPTTTSGHVCFSDEFRCLNGQCLHPSQRCNGINDCGDNTDELGCSAIPCQKYQYRCNQSSGSSERQCIWESWICDGEKDCPHGEDESNCEDTPPCVGSNVFACHYSEGCLYKSLKCDGTAQCADGSDEDSCPGHTTPATSGPKPDTCDPKLYYRCLDMCILWPYTCDNIRQCPDGSDEDLPRCRNHNKKVSLLRFVNVTSNSLSIEWATLPNVAHYIVSVWEADNELSGRNITVPSSPCTIKNLHPNTRYMWTVYVVSSTNIINSAAKISKVQTYEAASSKPSKYHCVLSSTDGVTAVSLTWDKPTNPNGNIKSYEVHYKNMKTNEIKHITVSAKNRAFKLTDDELINNNKYSIWVTAHNSAGEGEKTTPVIITFTEAGIAAVKISKVVTTNVTAQMNWSPVKSSTKYNVYITYTEKEYGITERVLSTANPSINIDQLCPGHSYDVRVQAITKNGPGPFGNKQFKTKGDRLERPVITNLTKSGATEAIIKFSAPHGFEKKGLKYVIYYQARSNIDVLSLSGTSRQSTTMLSVTITGLQACELYFFRVGIESTTCSLSIPKTMKTDEDDLAEPKDLSFKFDCSNKSALFTCITLTWHSPCSYRRTAAPLKYHIERIEGSKPVRNVVTQPYFKNEISETYSNLVRGAKYRFRVRTDVAGSRNSRTLTVNIPPYAAVDDLIVHIERRGVLKLSWKMNSEDMPSPQSIKGYEVTIKREGDRKYLVKNTTQQTELLVKAELEFVYIFCVKYQTKDGYYSAEANLTFPYSNTTGQISVPQSDVLISKTNLVAIAVPISLVIVVLITVLVVMAVRHRRLQRSFSAFANSHYDTRSGTTTFSSEDLGDEDTPMIQGFSDDEPLVMA</sequence>
<evidence type="ECO:0000256" key="26">
    <source>
        <dbReference type="PROSITE-ProRule" id="PRU00124"/>
    </source>
</evidence>
<dbReference type="InterPro" id="IPR036055">
    <property type="entry name" value="LDL_receptor-like_sf"/>
</dbReference>
<dbReference type="Gene3D" id="2.120.10.30">
    <property type="entry name" value="TolB, C-terminal domain"/>
    <property type="match status" value="1"/>
</dbReference>
<feature type="disulfide bond" evidence="26">
    <location>
        <begin position="1091"/>
        <end position="1103"/>
    </location>
</feature>
<dbReference type="CDD" id="cd00112">
    <property type="entry name" value="LDLa"/>
    <property type="match status" value="9"/>
</dbReference>
<comment type="caution">
    <text evidence="26">Lacks conserved residue(s) required for the propagation of feature annotation.</text>
</comment>
<keyword evidence="23" id="KW-0968">Cytoplasmic vesicle</keyword>
<dbReference type="GO" id="GO:0005886">
    <property type="term" value="C:plasma membrane"/>
    <property type="evidence" value="ECO:0007669"/>
    <property type="project" value="UniProtKB-SubCell"/>
</dbReference>
<comment type="subcellular location">
    <subcellularLocation>
        <location evidence="4">Cell membrane</location>
        <topology evidence="4">Single-pass type I membrane protein</topology>
    </subcellularLocation>
    <subcellularLocation>
        <location evidence="3">Cytoplasmic vesicle</location>
        <location evidence="3">Secretory vesicle membrane</location>
        <topology evidence="3">Single-pass type I membrane protein</topology>
    </subcellularLocation>
    <subcellularLocation>
        <location evidence="2">Early endosome membrane</location>
        <topology evidence="2">Single-pass type I membrane protein</topology>
    </subcellularLocation>
    <subcellularLocation>
        <location evidence="1">Endoplasmic reticulum membrane</location>
        <topology evidence="1">Single-pass type I membrane protein</topology>
    </subcellularLocation>
    <subcellularLocation>
        <location evidence="7">Endosome</location>
        <location evidence="7">Multivesicular body membrane</location>
        <topology evidence="7">Single-pass type I membrane protein</topology>
    </subcellularLocation>
    <subcellularLocation>
        <location evidence="5">Golgi apparatus</location>
        <location evidence="5">trans-Golgi network membrane</location>
        <topology evidence="5">Single-pass type I membrane protein</topology>
    </subcellularLocation>
    <subcellularLocation>
        <location evidence="6">Recycling endosome membrane</location>
        <topology evidence="6">Single-pass type I membrane protein</topology>
    </subcellularLocation>
</comment>
<protein>
    <recommendedName>
        <fullName evidence="9">Sortilin-related receptor</fullName>
    </recommendedName>
    <alternativeName>
        <fullName evidence="24">Low-density lipoprotein receptor relative with 11 ligand-binding repeats</fullName>
    </alternativeName>
    <alternativeName>
        <fullName evidence="25">Sorting protein-related receptor containing LDLR class A repeats</fullName>
    </alternativeName>
</protein>
<evidence type="ECO:0000256" key="21">
    <source>
        <dbReference type="ARBA" id="ARBA00023170"/>
    </source>
</evidence>
<dbReference type="InterPro" id="IPR013783">
    <property type="entry name" value="Ig-like_fold"/>
</dbReference>
<feature type="signal peptide" evidence="30">
    <location>
        <begin position="1"/>
        <end position="24"/>
    </location>
</feature>
<evidence type="ECO:0000256" key="29">
    <source>
        <dbReference type="SAM" id="Phobius"/>
    </source>
</evidence>
<evidence type="ECO:0000256" key="7">
    <source>
        <dbReference type="ARBA" id="ARBA00004545"/>
    </source>
</evidence>
<evidence type="ECO:0000256" key="4">
    <source>
        <dbReference type="ARBA" id="ARBA00004251"/>
    </source>
</evidence>
<dbReference type="FunFam" id="4.10.400.10:FF:000034">
    <property type="entry name" value="Low-density lipoprotein receptor-related protein 2"/>
    <property type="match status" value="2"/>
</dbReference>
<dbReference type="InterPro" id="IPR015943">
    <property type="entry name" value="WD40/YVTN_repeat-like_dom_sf"/>
</dbReference>
<evidence type="ECO:0000256" key="14">
    <source>
        <dbReference type="ARBA" id="ARBA00022729"/>
    </source>
</evidence>
<evidence type="ECO:0000256" key="3">
    <source>
        <dbReference type="ARBA" id="ARBA00004212"/>
    </source>
</evidence>
<feature type="repeat" description="LDL-receptor class B" evidence="27">
    <location>
        <begin position="931"/>
        <end position="975"/>
    </location>
</feature>
<feature type="domain" description="Fibronectin type-III" evidence="32">
    <location>
        <begin position="1623"/>
        <end position="1721"/>
    </location>
</feature>
<evidence type="ECO:0000256" key="1">
    <source>
        <dbReference type="ARBA" id="ARBA00004115"/>
    </source>
</evidence>
<dbReference type="SUPFAM" id="SSF63825">
    <property type="entry name" value="YWTD domain"/>
    <property type="match status" value="1"/>
</dbReference>
<evidence type="ECO:0000256" key="9">
    <source>
        <dbReference type="ARBA" id="ARBA00013467"/>
    </source>
</evidence>
<evidence type="ECO:0000313" key="34">
    <source>
        <dbReference type="Proteomes" id="UP001347796"/>
    </source>
</evidence>
<feature type="disulfide bond" evidence="26">
    <location>
        <begin position="1359"/>
        <end position="1377"/>
    </location>
</feature>
<keyword evidence="15" id="KW-0677">Repeat</keyword>
<keyword evidence="34" id="KW-1185">Reference proteome</keyword>
<feature type="disulfide bond" evidence="26">
    <location>
        <begin position="1308"/>
        <end position="1326"/>
    </location>
</feature>
<dbReference type="InterPro" id="IPR003961">
    <property type="entry name" value="FN3_dom"/>
</dbReference>
<keyword evidence="14 30" id="KW-0732">Signal</keyword>
<dbReference type="Pfam" id="PF00057">
    <property type="entry name" value="Ldl_recept_a"/>
    <property type="match status" value="9"/>
</dbReference>
<dbReference type="PRINTS" id="PR00261">
    <property type="entry name" value="LDLRECEPTOR"/>
</dbReference>
<keyword evidence="20 26" id="KW-1015">Disulfide bond</keyword>
<dbReference type="InterPro" id="IPR000033">
    <property type="entry name" value="LDLR_classB_rpt"/>
</dbReference>
<dbReference type="Proteomes" id="UP001347796">
    <property type="component" value="Unassembled WGS sequence"/>
</dbReference>
<feature type="disulfide bond" evidence="26">
    <location>
        <begin position="1130"/>
        <end position="1142"/>
    </location>
</feature>
<evidence type="ECO:0000256" key="17">
    <source>
        <dbReference type="ARBA" id="ARBA00022824"/>
    </source>
</evidence>
<dbReference type="SUPFAM" id="SSF110296">
    <property type="entry name" value="Oligoxyloglucan reducing end-specific cellobiohydrolase"/>
    <property type="match status" value="1"/>
</dbReference>
<comment type="caution">
    <text evidence="33">The sequence shown here is derived from an EMBL/GenBank/DDBJ whole genome shotgun (WGS) entry which is preliminary data.</text>
</comment>
<dbReference type="Gene3D" id="3.30.60.270">
    <property type="match status" value="1"/>
</dbReference>
<evidence type="ECO:0000256" key="30">
    <source>
        <dbReference type="SAM" id="SignalP"/>
    </source>
</evidence>
<dbReference type="InterPro" id="IPR031778">
    <property type="entry name" value="Sortilin_N"/>
</dbReference>
<feature type="disulfide bond" evidence="26">
    <location>
        <begin position="1178"/>
        <end position="1196"/>
    </location>
</feature>
<dbReference type="Gene3D" id="2.130.10.10">
    <property type="entry name" value="YVTN repeat-like/Quinoprotein amine dehydrogenase"/>
    <property type="match status" value="1"/>
</dbReference>
<evidence type="ECO:0000256" key="25">
    <source>
        <dbReference type="ARBA" id="ARBA00032450"/>
    </source>
</evidence>
<dbReference type="InterPro" id="IPR036116">
    <property type="entry name" value="FN3_sf"/>
</dbReference>
<evidence type="ECO:0000256" key="6">
    <source>
        <dbReference type="ARBA" id="ARBA00004480"/>
    </source>
</evidence>
<evidence type="ECO:0000256" key="15">
    <source>
        <dbReference type="ARBA" id="ARBA00022737"/>
    </source>
</evidence>
<dbReference type="FunFam" id="4.10.400.10:FF:000065">
    <property type="entry name" value="Transmembrane protease serine 7"/>
    <property type="match status" value="1"/>
</dbReference>
<dbReference type="PANTHER" id="PTHR12106:SF27">
    <property type="entry name" value="SORTILIN-RELATED RECEPTOR"/>
    <property type="match status" value="1"/>
</dbReference>
<dbReference type="EMBL" id="JAZGQO010000011">
    <property type="protein sequence ID" value="KAK6173275.1"/>
    <property type="molecule type" value="Genomic_DNA"/>
</dbReference>
<dbReference type="SUPFAM" id="SSF57424">
    <property type="entry name" value="LDL receptor-like module"/>
    <property type="match status" value="9"/>
</dbReference>
<evidence type="ECO:0000256" key="23">
    <source>
        <dbReference type="ARBA" id="ARBA00023329"/>
    </source>
</evidence>
<organism evidence="33 34">
    <name type="scientific">Patella caerulea</name>
    <name type="common">Rayed Mediterranean limpet</name>
    <dbReference type="NCBI Taxonomy" id="87958"/>
    <lineage>
        <taxon>Eukaryota</taxon>
        <taxon>Metazoa</taxon>
        <taxon>Spiralia</taxon>
        <taxon>Lophotrochozoa</taxon>
        <taxon>Mollusca</taxon>
        <taxon>Gastropoda</taxon>
        <taxon>Patellogastropoda</taxon>
        <taxon>Patelloidea</taxon>
        <taxon>Patellidae</taxon>
        <taxon>Patella</taxon>
    </lineage>
</organism>
<feature type="disulfide bond" evidence="26">
    <location>
        <begin position="1171"/>
        <end position="1183"/>
    </location>
</feature>
<evidence type="ECO:0000256" key="11">
    <source>
        <dbReference type="ARBA" id="ARBA00022475"/>
    </source>
</evidence>
<dbReference type="Gene3D" id="2.10.70.80">
    <property type="match status" value="1"/>
</dbReference>
<accession>A0AAN8JAL6</accession>
<feature type="disulfide bond" evidence="26">
    <location>
        <begin position="1352"/>
        <end position="1364"/>
    </location>
</feature>
<dbReference type="FunFam" id="4.10.400.10:FF:000011">
    <property type="entry name" value="Low-density lipoprotein receptor-related protein 1"/>
    <property type="match status" value="1"/>
</dbReference>
<feature type="disulfide bond" evidence="26">
    <location>
        <begin position="1489"/>
        <end position="1501"/>
    </location>
</feature>
<keyword evidence="21" id="KW-0675">Receptor</keyword>
<evidence type="ECO:0000256" key="18">
    <source>
        <dbReference type="ARBA" id="ARBA00023034"/>
    </source>
</evidence>
<dbReference type="InterPro" id="IPR006581">
    <property type="entry name" value="VPS10"/>
</dbReference>
<evidence type="ECO:0000256" key="27">
    <source>
        <dbReference type="PROSITE-ProRule" id="PRU00461"/>
    </source>
</evidence>
<dbReference type="PROSITE" id="PS01209">
    <property type="entry name" value="LDLRA_1"/>
    <property type="match status" value="5"/>
</dbReference>
<dbReference type="InterPro" id="IPR031777">
    <property type="entry name" value="Sortilin_C"/>
</dbReference>
<dbReference type="InterPro" id="IPR023415">
    <property type="entry name" value="LDLR_class-A_CS"/>
</dbReference>
<feature type="repeat" description="LDL-receptor class B" evidence="27">
    <location>
        <begin position="883"/>
        <end position="930"/>
    </location>
</feature>
<dbReference type="Pfam" id="PF15902">
    <property type="entry name" value="Sortilin-Vps10"/>
    <property type="match status" value="1"/>
</dbReference>
<dbReference type="GO" id="GO:0006892">
    <property type="term" value="P:post-Golgi vesicle-mediated transport"/>
    <property type="evidence" value="ECO:0007669"/>
    <property type="project" value="TreeGrafter"/>
</dbReference>
<feature type="disulfide bond" evidence="26">
    <location>
        <begin position="1458"/>
        <end position="1473"/>
    </location>
</feature>
<dbReference type="GO" id="GO:0030658">
    <property type="term" value="C:transport vesicle membrane"/>
    <property type="evidence" value="ECO:0007669"/>
    <property type="project" value="UniProtKB-SubCell"/>
</dbReference>
<evidence type="ECO:0000256" key="12">
    <source>
        <dbReference type="ARBA" id="ARBA00022536"/>
    </source>
</evidence>
<evidence type="ECO:0000256" key="13">
    <source>
        <dbReference type="ARBA" id="ARBA00022583"/>
    </source>
</evidence>
<feature type="disulfide bond" evidence="26">
    <location>
        <begin position="1211"/>
        <end position="1223"/>
    </location>
</feature>
<keyword evidence="29" id="KW-0812">Transmembrane</keyword>
<dbReference type="CDD" id="cd00063">
    <property type="entry name" value="FN3"/>
    <property type="match status" value="4"/>
</dbReference>
<dbReference type="Gene3D" id="4.10.400.10">
    <property type="entry name" value="Low-density Lipoprotein Receptor"/>
    <property type="match status" value="9"/>
</dbReference>
<keyword evidence="22" id="KW-0325">Glycoprotein</keyword>
<comment type="similarity">
    <text evidence="8">Belongs to the VPS10-related sortilin family. SORL1 subfamily.</text>
</comment>
<feature type="repeat" description="LDL-receptor class B" evidence="27">
    <location>
        <begin position="839"/>
        <end position="882"/>
    </location>
</feature>
<name>A0AAN8JAL6_PATCE</name>
<evidence type="ECO:0000256" key="10">
    <source>
        <dbReference type="ARBA" id="ARBA00022448"/>
    </source>
</evidence>
<proteinExistence type="inferred from homology"/>